<reference evidence="4 5" key="1">
    <citation type="submission" date="2016-08" db="EMBL/GenBank/DDBJ databases">
        <title>Complete genome sequence of Fictibacillus arsenicus G25-54, a strain with toxicity to nematodes and a potential arsenic-resistance activity.</title>
        <authorList>
            <person name="Zheng Z."/>
        </authorList>
    </citation>
    <scope>NUCLEOTIDE SEQUENCE [LARGE SCALE GENOMIC DNA]</scope>
    <source>
        <strain evidence="4 5">G25-54</strain>
    </source>
</reference>
<gene>
    <name evidence="4" type="ORF">ABE41_018785</name>
</gene>
<dbReference type="STRING" id="255247.ABE41_018785"/>
<dbReference type="SUPFAM" id="SSF51391">
    <property type="entry name" value="Thiamin phosphate synthase"/>
    <property type="match status" value="1"/>
</dbReference>
<comment type="pathway">
    <text evidence="1">Cofactor biosynthesis; thiamine diphosphate biosynthesis.</text>
</comment>
<dbReference type="InterPro" id="IPR036206">
    <property type="entry name" value="ThiamineP_synth_sf"/>
</dbReference>
<dbReference type="RefSeq" id="WP_066293763.1">
    <property type="nucleotide sequence ID" value="NZ_CP016761.1"/>
</dbReference>
<name>A0A1B1Z9F8_9BACL</name>
<dbReference type="CDD" id="cd00564">
    <property type="entry name" value="TMP_TenI"/>
    <property type="match status" value="1"/>
</dbReference>
<feature type="domain" description="Thiamine phosphate synthase/TenI" evidence="3">
    <location>
        <begin position="6"/>
        <end position="181"/>
    </location>
</feature>
<dbReference type="KEGG" id="far:ABE41_018785"/>
<accession>A0A1B1Z9F8</accession>
<evidence type="ECO:0000256" key="2">
    <source>
        <dbReference type="ARBA" id="ARBA00022977"/>
    </source>
</evidence>
<keyword evidence="5" id="KW-1185">Reference proteome</keyword>
<dbReference type="GO" id="GO:0004789">
    <property type="term" value="F:thiamine-phosphate diphosphorylase activity"/>
    <property type="evidence" value="ECO:0007669"/>
    <property type="project" value="TreeGrafter"/>
</dbReference>
<dbReference type="InterPro" id="IPR022998">
    <property type="entry name" value="ThiamineP_synth_TenI"/>
</dbReference>
<dbReference type="InterPro" id="IPR013785">
    <property type="entry name" value="Aldolase_TIM"/>
</dbReference>
<evidence type="ECO:0000256" key="1">
    <source>
        <dbReference type="ARBA" id="ARBA00004948"/>
    </source>
</evidence>
<dbReference type="Pfam" id="PF02581">
    <property type="entry name" value="TMP-TENI"/>
    <property type="match status" value="1"/>
</dbReference>
<dbReference type="Gene3D" id="3.20.20.70">
    <property type="entry name" value="Aldolase class I"/>
    <property type="match status" value="1"/>
</dbReference>
<evidence type="ECO:0000259" key="3">
    <source>
        <dbReference type="Pfam" id="PF02581"/>
    </source>
</evidence>
<dbReference type="PANTHER" id="PTHR20857">
    <property type="entry name" value="THIAMINE-PHOSPHATE PYROPHOSPHORYLASE"/>
    <property type="match status" value="1"/>
</dbReference>
<evidence type="ECO:0000313" key="4">
    <source>
        <dbReference type="EMBL" id="ANX14064.1"/>
    </source>
</evidence>
<keyword evidence="2" id="KW-0784">Thiamine biosynthesis</keyword>
<organism evidence="4 5">
    <name type="scientific">Fictibacillus arsenicus</name>
    <dbReference type="NCBI Taxonomy" id="255247"/>
    <lineage>
        <taxon>Bacteria</taxon>
        <taxon>Bacillati</taxon>
        <taxon>Bacillota</taxon>
        <taxon>Bacilli</taxon>
        <taxon>Bacillales</taxon>
        <taxon>Fictibacillaceae</taxon>
        <taxon>Fictibacillus</taxon>
    </lineage>
</organism>
<dbReference type="EMBL" id="CP016761">
    <property type="protein sequence ID" value="ANX14064.1"/>
    <property type="molecule type" value="Genomic_DNA"/>
</dbReference>
<dbReference type="OrthoDB" id="9815348at2"/>
<proteinExistence type="predicted"/>
<dbReference type="AlphaFoldDB" id="A0A1B1Z9F8"/>
<dbReference type="PANTHER" id="PTHR20857:SF22">
    <property type="entry name" value="THIAZOLE TAUTOMERASE"/>
    <property type="match status" value="1"/>
</dbReference>
<protein>
    <submittedName>
        <fullName evidence="4">Thiamine phosphate synthase</fullName>
    </submittedName>
</protein>
<evidence type="ECO:0000313" key="5">
    <source>
        <dbReference type="Proteomes" id="UP000077412"/>
    </source>
</evidence>
<dbReference type="GO" id="GO:0009228">
    <property type="term" value="P:thiamine biosynthetic process"/>
    <property type="evidence" value="ECO:0007669"/>
    <property type="project" value="UniProtKB-KW"/>
</dbReference>
<dbReference type="GO" id="GO:0005737">
    <property type="term" value="C:cytoplasm"/>
    <property type="evidence" value="ECO:0007669"/>
    <property type="project" value="TreeGrafter"/>
</dbReference>
<sequence>MKKQLHVITNGKQTGDEITRIARDIHTYITALHIREKTKTAKELTQLLEQLKRNGVPMSKIIINDRVDVAVCWQTKGVQLAYHSLDAALVRAAFPDMMIGCSVHSLEEAQNAEQKGADFLLYGHVFWTESKREQDPRGIEPLHHIVEQTSVPVIAIGGIKAENVCEVLHTGAAGIAVMSGILEAESPLEAAKNYKRELEVWNELNV</sequence>
<dbReference type="Proteomes" id="UP000077412">
    <property type="component" value="Chromosome"/>
</dbReference>
<dbReference type="NCBIfam" id="NF005819">
    <property type="entry name" value="PRK07695.1"/>
    <property type="match status" value="1"/>
</dbReference>